<sequence length="848" mass="97670">MKKGFFMLLILTIYTLKAYTQSITGIVKDTEGQPIKGVNVIVKDSLFNNSNTYAITDTGGEFKIDKPKQFPVYLELSHLSYHSRLLKLSAKNYKSLTIVLEEKAFELKEVVIRNNIEEDTTILNIADLHLNENDNLGEILDKIPNFSVDKEGSIIYKGKDIKKVLINGKPSFDNQNKIALNSIKNNIIENISVVNNYDDNFSLNFNESKETILNVDTKESLKNIKSGELDGRGGLKEKYGLDLNYFLFSGYSNGFVLSNTNNLGQANISASGLQSSVKNAEAFSDYQKKALSGLFQTNDNYLKNFNSVSNATYRLQKSRFRVSTSLYFIFPERTYTTAEGYSDLENNRILSKNNRFGQQGKVAVGNTELAYKFSASSILKYKLFYTLSEREYKSNNELIIFEDEVTADTLNTQITQVSKVKAMHNNLEWAKKLYRHMIISTEVSINQEADEINVINQPREQQIEYSGAYFRTKTALKTNFSIYAKSDLIFSFMEKQDKVFEPLFTNKLERKTNKYSLNYRIYGEKIREHLNYYFNIGYDQLQNDIAELTQTKRLYPIDLSLSYKTRLHSIYFSANKGYQLNDIKYGVSTLDIYNNLIVGDASLSTMVNTNYNSSLSYNYNDLFEGISFYARISHNRQNDFIVQDFLVQREGLNELAYVLANSYTQNSLKLRYAQNLLTKINYPIKFSVSPQVSETKIDLGKGEQIENISLSGNLGLKTITRNRFNFKYNLGYLRENYTTGELQQKIQNINQAFELIYKHKKISSNLVLKHDLNSIDEQRYKRFNIDLNFLYETKNYAIGFQGKRLGELFNLIDNQAYNSSLNFQNGMLISRINTLSLSYLVLNLKLKF</sequence>
<evidence type="ECO:0000313" key="3">
    <source>
        <dbReference type="Proteomes" id="UP000245535"/>
    </source>
</evidence>
<dbReference type="SUPFAM" id="SSF49464">
    <property type="entry name" value="Carboxypeptidase regulatory domain-like"/>
    <property type="match status" value="1"/>
</dbReference>
<dbReference type="GO" id="GO:0004180">
    <property type="term" value="F:carboxypeptidase activity"/>
    <property type="evidence" value="ECO:0007669"/>
    <property type="project" value="UniProtKB-KW"/>
</dbReference>
<name>A0A315Z6V9_SEDFL</name>
<keyword evidence="2" id="KW-0121">Carboxypeptidase</keyword>
<dbReference type="Proteomes" id="UP000245535">
    <property type="component" value="Unassembled WGS sequence"/>
</dbReference>
<dbReference type="RefSeq" id="WP_109622257.1">
    <property type="nucleotide sequence ID" value="NZ_QGDO01000008.1"/>
</dbReference>
<keyword evidence="1" id="KW-0732">Signal</keyword>
<feature type="signal peptide" evidence="1">
    <location>
        <begin position="1"/>
        <end position="18"/>
    </location>
</feature>
<dbReference type="AlphaFoldDB" id="A0A315Z6V9"/>
<gene>
    <name evidence="2" type="ORF">BC781_108152</name>
</gene>
<dbReference type="EMBL" id="QGDO01000008">
    <property type="protein sequence ID" value="PWJ38017.1"/>
    <property type="molecule type" value="Genomic_DNA"/>
</dbReference>
<keyword evidence="2" id="KW-0645">Protease</keyword>
<accession>A0A315Z6V9</accession>
<dbReference type="OrthoDB" id="603275at2"/>
<comment type="caution">
    <text evidence="2">The sequence shown here is derived from an EMBL/GenBank/DDBJ whole genome shotgun (WGS) entry which is preliminary data.</text>
</comment>
<keyword evidence="3" id="KW-1185">Reference proteome</keyword>
<feature type="chain" id="PRO_5016314282" evidence="1">
    <location>
        <begin position="19"/>
        <end position="848"/>
    </location>
</feature>
<keyword evidence="2" id="KW-0378">Hydrolase</keyword>
<protein>
    <submittedName>
        <fullName evidence="2">Carboxypeptidase-like protein</fullName>
    </submittedName>
</protein>
<dbReference type="SUPFAM" id="SSF56935">
    <property type="entry name" value="Porins"/>
    <property type="match status" value="1"/>
</dbReference>
<reference evidence="2 3" key="1">
    <citation type="submission" date="2018-03" db="EMBL/GenBank/DDBJ databases">
        <title>Genomic Encyclopedia of Archaeal and Bacterial Type Strains, Phase II (KMG-II): from individual species to whole genera.</title>
        <authorList>
            <person name="Goeker M."/>
        </authorList>
    </citation>
    <scope>NUCLEOTIDE SEQUENCE [LARGE SCALE GENOMIC DNA]</scope>
    <source>
        <strain evidence="2 3">DSM 28229</strain>
    </source>
</reference>
<dbReference type="InterPro" id="IPR008969">
    <property type="entry name" value="CarboxyPept-like_regulatory"/>
</dbReference>
<evidence type="ECO:0000313" key="2">
    <source>
        <dbReference type="EMBL" id="PWJ38017.1"/>
    </source>
</evidence>
<dbReference type="Pfam" id="PF13715">
    <property type="entry name" value="CarbopepD_reg_2"/>
    <property type="match status" value="1"/>
</dbReference>
<proteinExistence type="predicted"/>
<evidence type="ECO:0000256" key="1">
    <source>
        <dbReference type="SAM" id="SignalP"/>
    </source>
</evidence>
<organism evidence="2 3">
    <name type="scientific">Sediminitomix flava</name>
    <dbReference type="NCBI Taxonomy" id="379075"/>
    <lineage>
        <taxon>Bacteria</taxon>
        <taxon>Pseudomonadati</taxon>
        <taxon>Bacteroidota</taxon>
        <taxon>Cytophagia</taxon>
        <taxon>Cytophagales</taxon>
        <taxon>Flammeovirgaceae</taxon>
        <taxon>Sediminitomix</taxon>
    </lineage>
</organism>